<name>A0A2H0E2S7_9BACT</name>
<comment type="caution">
    <text evidence="1">The sequence shown here is derived from an EMBL/GenBank/DDBJ whole genome shotgun (WGS) entry which is preliminary data.</text>
</comment>
<sequence>VGGHIKGYLHRLKIEIAGRKFTCPVVFSREYLVSFNLLGREGFFKKFRIIFEEKNNQLQLH</sequence>
<proteinExistence type="predicted"/>
<reference evidence="1 2" key="1">
    <citation type="submission" date="2017-09" db="EMBL/GenBank/DDBJ databases">
        <title>Depth-based differentiation of microbial function through sediment-hosted aquifers and enrichment of novel symbionts in the deep terrestrial subsurface.</title>
        <authorList>
            <person name="Probst A.J."/>
            <person name="Ladd B."/>
            <person name="Jarett J.K."/>
            <person name="Geller-Mcgrath D.E."/>
            <person name="Sieber C.M."/>
            <person name="Emerson J.B."/>
            <person name="Anantharaman K."/>
            <person name="Thomas B.C."/>
            <person name="Malmstrom R."/>
            <person name="Stieglmeier M."/>
            <person name="Klingl A."/>
            <person name="Woyke T."/>
            <person name="Ryan C.M."/>
            <person name="Banfield J.F."/>
        </authorList>
    </citation>
    <scope>NUCLEOTIDE SEQUENCE [LARGE SCALE GENOMIC DNA]</scope>
    <source>
        <strain evidence="1">CG22_combo_CG10-13_8_21_14_all_01_47_9</strain>
    </source>
</reference>
<accession>A0A2H0E2S7</accession>
<dbReference type="EMBL" id="PCTU01000008">
    <property type="protein sequence ID" value="PIP88438.1"/>
    <property type="molecule type" value="Genomic_DNA"/>
</dbReference>
<evidence type="ECO:0000313" key="2">
    <source>
        <dbReference type="Proteomes" id="UP000229981"/>
    </source>
</evidence>
<dbReference type="Proteomes" id="UP000229981">
    <property type="component" value="Unassembled WGS sequence"/>
</dbReference>
<organism evidence="1 2">
    <name type="scientific">Candidatus Beckwithbacteria bacterium CG22_combo_CG10-13_8_21_14_all_01_47_9</name>
    <dbReference type="NCBI Taxonomy" id="1974496"/>
    <lineage>
        <taxon>Bacteria</taxon>
        <taxon>Candidatus Beckwithiibacteriota</taxon>
    </lineage>
</organism>
<evidence type="ECO:0000313" key="1">
    <source>
        <dbReference type="EMBL" id="PIP88438.1"/>
    </source>
</evidence>
<protein>
    <submittedName>
        <fullName evidence="1">Uncharacterized protein</fullName>
    </submittedName>
</protein>
<feature type="non-terminal residue" evidence="1">
    <location>
        <position position="1"/>
    </location>
</feature>
<gene>
    <name evidence="1" type="ORF">COW80_00325</name>
</gene>
<dbReference type="AlphaFoldDB" id="A0A2H0E2S7"/>